<dbReference type="Pfam" id="PF01063">
    <property type="entry name" value="Aminotran_4"/>
    <property type="match status" value="1"/>
</dbReference>
<dbReference type="HOGENOM" id="CLU_020844_6_0_1"/>
<keyword evidence="2" id="KW-1185">Reference proteome</keyword>
<dbReference type="InterPro" id="IPR043132">
    <property type="entry name" value="BCAT-like_C"/>
</dbReference>
<dbReference type="SUPFAM" id="SSF56752">
    <property type="entry name" value="D-aminoacid aminotransferase-like PLP-dependent enzymes"/>
    <property type="match status" value="1"/>
</dbReference>
<organism evidence="1 2">
    <name type="scientific">Uncinula necator</name>
    <name type="common">Grape powdery mildew</name>
    <dbReference type="NCBI Taxonomy" id="52586"/>
    <lineage>
        <taxon>Eukaryota</taxon>
        <taxon>Fungi</taxon>
        <taxon>Dikarya</taxon>
        <taxon>Ascomycota</taxon>
        <taxon>Pezizomycotina</taxon>
        <taxon>Leotiomycetes</taxon>
        <taxon>Erysiphales</taxon>
        <taxon>Erysiphaceae</taxon>
        <taxon>Erysiphe</taxon>
    </lineage>
</organism>
<gene>
    <name evidence="1" type="ORF">EV44_g1160</name>
</gene>
<protein>
    <submittedName>
        <fullName evidence="1">Putative aminodeoxychorismate lyase protein</fullName>
    </submittedName>
</protein>
<evidence type="ECO:0000313" key="2">
    <source>
        <dbReference type="Proteomes" id="UP000030854"/>
    </source>
</evidence>
<proteinExistence type="predicted"/>
<dbReference type="InterPro" id="IPR036038">
    <property type="entry name" value="Aminotransferase-like"/>
</dbReference>
<reference evidence="1 2" key="1">
    <citation type="journal article" date="2014" name="BMC Genomics">
        <title>Adaptive genomic structural variation in the grape powdery mildew pathogen, Erysiphe necator.</title>
        <authorList>
            <person name="Jones L."/>
            <person name="Riaz S."/>
            <person name="Morales-Cruz A."/>
            <person name="Amrine K.C."/>
            <person name="McGuire B."/>
            <person name="Gubler W.D."/>
            <person name="Walker M.A."/>
            <person name="Cantu D."/>
        </authorList>
    </citation>
    <scope>NUCLEOTIDE SEQUENCE [LARGE SCALE GENOMIC DNA]</scope>
    <source>
        <strain evidence="2">c</strain>
    </source>
</reference>
<dbReference type="InterPro" id="IPR001544">
    <property type="entry name" value="Aminotrans_IV"/>
</dbReference>
<dbReference type="AlphaFoldDB" id="A0A0B1P1B6"/>
<keyword evidence="1" id="KW-0456">Lyase</keyword>
<dbReference type="Gene3D" id="3.20.10.10">
    <property type="entry name" value="D-amino Acid Aminotransferase, subunit A, domain 2"/>
    <property type="match status" value="1"/>
</dbReference>
<dbReference type="STRING" id="52586.A0A0B1P1B6"/>
<dbReference type="Proteomes" id="UP000030854">
    <property type="component" value="Unassembled WGS sequence"/>
</dbReference>
<dbReference type="InterPro" id="IPR043131">
    <property type="entry name" value="BCAT-like_N"/>
</dbReference>
<dbReference type="Gene3D" id="3.30.470.10">
    <property type="match status" value="1"/>
</dbReference>
<evidence type="ECO:0000313" key="1">
    <source>
        <dbReference type="EMBL" id="KHJ31085.1"/>
    </source>
</evidence>
<dbReference type="GO" id="GO:0016829">
    <property type="term" value="F:lyase activity"/>
    <property type="evidence" value="ECO:0007669"/>
    <property type="project" value="UniProtKB-KW"/>
</dbReference>
<name>A0A0B1P1B6_UNCNE</name>
<accession>A0A0B1P1B6</accession>
<comment type="caution">
    <text evidence="1">The sequence shown here is derived from an EMBL/GenBank/DDBJ whole genome shotgun (WGS) entry which is preliminary data.</text>
</comment>
<dbReference type="EMBL" id="JNVN01003266">
    <property type="protein sequence ID" value="KHJ31085.1"/>
    <property type="molecule type" value="Genomic_DNA"/>
</dbReference>
<sequence>MSGSNQSEFQLFTSLRYDPSHSFRESSPDLGSGFEVFYMPFYHHKRLLQACKFFGWSKATAKIEDSKEFLSDIEKFVTFQLIEDHDISSPLRLKLIVYKDGKIVYKGEPTPSIDVRNLYPLNLSDLLYTHKIECSSHTYKLYVSRQKIHPGSHTRIKTTFRQPYHLAQGEVGILHKLGDNEVLLTNHSGEIMEGSYTSVYFRRNGQWITPSIEAGGQDGTTRKWALDQGFVIFTTP</sequence>
<dbReference type="OMA" id="VWLSNGV"/>